<evidence type="ECO:0000259" key="8">
    <source>
        <dbReference type="Pfam" id="PF00924"/>
    </source>
</evidence>
<dbReference type="Pfam" id="PF00924">
    <property type="entry name" value="MS_channel_2nd"/>
    <property type="match status" value="1"/>
</dbReference>
<proteinExistence type="inferred from homology"/>
<name>A0ABT4IN06_9EURY</name>
<feature type="transmembrane region" description="Helical" evidence="7">
    <location>
        <begin position="12"/>
        <end position="31"/>
    </location>
</feature>
<dbReference type="InterPro" id="IPR011014">
    <property type="entry name" value="MscS_channel_TM-2"/>
</dbReference>
<comment type="subcellular location">
    <subcellularLocation>
        <location evidence="1">Cell membrane</location>
        <topology evidence="1">Multi-pass membrane protein</topology>
    </subcellularLocation>
</comment>
<dbReference type="SUPFAM" id="SSF82861">
    <property type="entry name" value="Mechanosensitive channel protein MscS (YggB), transmembrane region"/>
    <property type="match status" value="1"/>
</dbReference>
<evidence type="ECO:0000256" key="3">
    <source>
        <dbReference type="ARBA" id="ARBA00022475"/>
    </source>
</evidence>
<organism evidence="11 12">
    <name type="scientific">Methanocorpusculum vombati</name>
    <dbReference type="NCBI Taxonomy" id="3002864"/>
    <lineage>
        <taxon>Archaea</taxon>
        <taxon>Methanobacteriati</taxon>
        <taxon>Methanobacteriota</taxon>
        <taxon>Stenosarchaea group</taxon>
        <taxon>Methanomicrobia</taxon>
        <taxon>Methanomicrobiales</taxon>
        <taxon>Methanocorpusculaceae</taxon>
        <taxon>Methanocorpusculum</taxon>
    </lineage>
</organism>
<dbReference type="EMBL" id="JAPTGC010000010">
    <property type="protein sequence ID" value="MCZ0863139.1"/>
    <property type="molecule type" value="Genomic_DNA"/>
</dbReference>
<feature type="transmembrane region" description="Helical" evidence="7">
    <location>
        <begin position="116"/>
        <end position="134"/>
    </location>
</feature>
<dbReference type="Pfam" id="PF21088">
    <property type="entry name" value="MS_channel_1st"/>
    <property type="match status" value="1"/>
</dbReference>
<comment type="caution">
    <text evidence="11">The sequence shown here is derived from an EMBL/GenBank/DDBJ whole genome shotgun (WGS) entry which is preliminary data.</text>
</comment>
<feature type="transmembrane region" description="Helical" evidence="7">
    <location>
        <begin position="76"/>
        <end position="95"/>
    </location>
</feature>
<sequence>MLDLEELFVGGGILLIGISAAIGAVLLTHFLMRYLHRGAARFFVNAFGYPIAGYILATTTYVAFDTYLHDLLVINTKYYSALLVFLGVWTVYRIGMSAVEYFFPADHHEPNRAGPVLKFALRVVIWGLGLMMILDTLEINITPLLAGAGIAGVAVALAAQDVLGNFFGGAVLYVDTPFRVGDWVQVSGQFGEVLQIGPRSTRIKTLDSQLMTIPNSKIAGDAVINFSAPEEYMLIRLKIGVAYGSDVELVKKTMKEAVDTVFAKTPYLSHDEPVETNFLSFGDSSLNFELVICAAKPLYYYAALDAVNCEVDRLFRERNISIPFPQREVRILNMPEKGL</sequence>
<dbReference type="SUPFAM" id="SSF82689">
    <property type="entry name" value="Mechanosensitive channel protein MscS (YggB), C-terminal domain"/>
    <property type="match status" value="1"/>
</dbReference>
<keyword evidence="5 7" id="KW-1133">Transmembrane helix</keyword>
<dbReference type="InterPro" id="IPR006685">
    <property type="entry name" value="MscS_channel_2nd"/>
</dbReference>
<feature type="transmembrane region" description="Helical" evidence="7">
    <location>
        <begin position="140"/>
        <end position="159"/>
    </location>
</feature>
<dbReference type="InterPro" id="IPR049142">
    <property type="entry name" value="MS_channel_1st"/>
</dbReference>
<dbReference type="Gene3D" id="1.10.287.1260">
    <property type="match status" value="1"/>
</dbReference>
<evidence type="ECO:0000256" key="7">
    <source>
        <dbReference type="SAM" id="Phobius"/>
    </source>
</evidence>
<dbReference type="Pfam" id="PF21082">
    <property type="entry name" value="MS_channel_3rd"/>
    <property type="match status" value="1"/>
</dbReference>
<evidence type="ECO:0000256" key="6">
    <source>
        <dbReference type="ARBA" id="ARBA00023136"/>
    </source>
</evidence>
<accession>A0ABT4IN06</accession>
<evidence type="ECO:0000256" key="1">
    <source>
        <dbReference type="ARBA" id="ARBA00004651"/>
    </source>
</evidence>
<keyword evidence="3" id="KW-1003">Cell membrane</keyword>
<dbReference type="RefSeq" id="WP_268923399.1">
    <property type="nucleotide sequence ID" value="NZ_JAPTGC010000010.1"/>
</dbReference>
<evidence type="ECO:0000259" key="9">
    <source>
        <dbReference type="Pfam" id="PF21082"/>
    </source>
</evidence>
<dbReference type="PANTHER" id="PTHR30221:SF1">
    <property type="entry name" value="SMALL-CONDUCTANCE MECHANOSENSITIVE CHANNEL"/>
    <property type="match status" value="1"/>
</dbReference>
<feature type="transmembrane region" description="Helical" evidence="7">
    <location>
        <begin position="43"/>
        <end position="64"/>
    </location>
</feature>
<dbReference type="PANTHER" id="PTHR30221">
    <property type="entry name" value="SMALL-CONDUCTANCE MECHANOSENSITIVE CHANNEL"/>
    <property type="match status" value="1"/>
</dbReference>
<dbReference type="Gene3D" id="3.30.70.100">
    <property type="match status" value="1"/>
</dbReference>
<dbReference type="InterPro" id="IPR045275">
    <property type="entry name" value="MscS_archaea/bacteria_type"/>
</dbReference>
<evidence type="ECO:0000256" key="5">
    <source>
        <dbReference type="ARBA" id="ARBA00022989"/>
    </source>
</evidence>
<evidence type="ECO:0000259" key="10">
    <source>
        <dbReference type="Pfam" id="PF21088"/>
    </source>
</evidence>
<keyword evidence="4 7" id="KW-0812">Transmembrane</keyword>
<dbReference type="InterPro" id="IPR049278">
    <property type="entry name" value="MS_channel_C"/>
</dbReference>
<reference evidence="11" key="1">
    <citation type="submission" date="2022-12" db="EMBL/GenBank/DDBJ databases">
        <title>Isolation and characterisation of novel Methanocorpusculum spp. from native Australian herbivores indicates the genus is ancestrally host-associated.</title>
        <authorList>
            <person name="Volmer J.G."/>
            <person name="Soo R.M."/>
            <person name="Evans P.N."/>
            <person name="Hoedt E.C."/>
            <person name="Astorga Alsina A.L."/>
            <person name="Woodcroft B.J."/>
            <person name="Tyson G.W."/>
            <person name="Hugenholtz P."/>
            <person name="Morrison M."/>
        </authorList>
    </citation>
    <scope>NUCLEOTIDE SEQUENCE</scope>
    <source>
        <strain evidence="11">CW153</strain>
    </source>
</reference>
<feature type="domain" description="Mechanosensitive ion channel MscS C-terminal" evidence="9">
    <location>
        <begin position="236"/>
        <end position="322"/>
    </location>
</feature>
<dbReference type="InterPro" id="IPR011066">
    <property type="entry name" value="MscS_channel_C_sf"/>
</dbReference>
<dbReference type="Proteomes" id="UP001141336">
    <property type="component" value="Unassembled WGS sequence"/>
</dbReference>
<protein>
    <submittedName>
        <fullName evidence="11">Mechanosensitive ion channel family protein</fullName>
    </submittedName>
</protein>
<dbReference type="SUPFAM" id="SSF50182">
    <property type="entry name" value="Sm-like ribonucleoproteins"/>
    <property type="match status" value="1"/>
</dbReference>
<gene>
    <name evidence="11" type="ORF">O0S09_07750</name>
</gene>
<dbReference type="InterPro" id="IPR010920">
    <property type="entry name" value="LSM_dom_sf"/>
</dbReference>
<keyword evidence="12" id="KW-1185">Reference proteome</keyword>
<feature type="domain" description="Mechanosensitive ion channel MscS" evidence="8">
    <location>
        <begin position="161"/>
        <end position="227"/>
    </location>
</feature>
<dbReference type="Gene3D" id="2.30.30.60">
    <property type="match status" value="1"/>
</dbReference>
<evidence type="ECO:0000256" key="4">
    <source>
        <dbReference type="ARBA" id="ARBA00022692"/>
    </source>
</evidence>
<feature type="domain" description="Mechanosensitive ion channel transmembrane helices 2/3" evidence="10">
    <location>
        <begin position="120"/>
        <end position="160"/>
    </location>
</feature>
<dbReference type="InterPro" id="IPR023408">
    <property type="entry name" value="MscS_beta-dom_sf"/>
</dbReference>
<evidence type="ECO:0000313" key="11">
    <source>
        <dbReference type="EMBL" id="MCZ0863139.1"/>
    </source>
</evidence>
<comment type="similarity">
    <text evidence="2">Belongs to the MscS (TC 1.A.23) family.</text>
</comment>
<keyword evidence="6 7" id="KW-0472">Membrane</keyword>
<evidence type="ECO:0000313" key="12">
    <source>
        <dbReference type="Proteomes" id="UP001141336"/>
    </source>
</evidence>
<evidence type="ECO:0000256" key="2">
    <source>
        <dbReference type="ARBA" id="ARBA00008017"/>
    </source>
</evidence>